<gene>
    <name evidence="2" type="ORF">LQE92_04495</name>
</gene>
<dbReference type="EMBL" id="JAJNOR010000001">
    <property type="protein sequence ID" value="MCD2491885.1"/>
    <property type="molecule type" value="Genomic_DNA"/>
</dbReference>
<protein>
    <submittedName>
        <fullName evidence="2">Uncharacterized protein</fullName>
    </submittedName>
</protein>
<evidence type="ECO:0000313" key="2">
    <source>
        <dbReference type="EMBL" id="MCD2491885.1"/>
    </source>
</evidence>
<sequence length="355" mass="39663">MKRTLSVVLCLMMLMLLSFTAFAEESSDTNWDSISEQRYQYLDSTSRDIWDDMTYEEKLNASHIPEEKLISMTDQQLLWAIDDYPFLVNILLFDSYRDGYENLLENCDALRELVSRENAFWKYLNHYNSLNVPKSVDAVNAYGDIADLIYAEIILANMEDVAAFSVQEKVSVLEVIQEKREEKASVPEIFGGDICTLYENETGIADTVFRASYNGPYTIVSLKGKSISGYKLSSIDYTTAESDSICADIRDSYTNITISGAATRKYNCHSYACYKRSTSNTYWVETAPTGCGYTRRDTAVNGGAIYYASGSPHSGVVHAVSGGTSVLVKSKWGNGPLVQHGTSNCPYGSSVLYYD</sequence>
<dbReference type="Proteomes" id="UP001299265">
    <property type="component" value="Unassembled WGS sequence"/>
</dbReference>
<keyword evidence="1" id="KW-0732">Signal</keyword>
<dbReference type="AlphaFoldDB" id="A0AAP2RHR1"/>
<evidence type="ECO:0000256" key="1">
    <source>
        <dbReference type="SAM" id="SignalP"/>
    </source>
</evidence>
<organism evidence="2 3">
    <name type="scientific">Lientehia hominis</name>
    <dbReference type="NCBI Taxonomy" id="2897778"/>
    <lineage>
        <taxon>Bacteria</taxon>
        <taxon>Bacillati</taxon>
        <taxon>Bacillota</taxon>
        <taxon>Clostridia</taxon>
        <taxon>Lachnospirales</taxon>
        <taxon>Lachnospiraceae</taxon>
        <taxon>Lientehia</taxon>
    </lineage>
</organism>
<accession>A0AAP2RHR1</accession>
<proteinExistence type="predicted"/>
<feature type="signal peptide" evidence="1">
    <location>
        <begin position="1"/>
        <end position="23"/>
    </location>
</feature>
<comment type="caution">
    <text evidence="2">The sequence shown here is derived from an EMBL/GenBank/DDBJ whole genome shotgun (WGS) entry which is preliminary data.</text>
</comment>
<name>A0AAP2RHR1_9FIRM</name>
<keyword evidence="3" id="KW-1185">Reference proteome</keyword>
<evidence type="ECO:0000313" key="3">
    <source>
        <dbReference type="Proteomes" id="UP001299265"/>
    </source>
</evidence>
<feature type="chain" id="PRO_5043015558" evidence="1">
    <location>
        <begin position="24"/>
        <end position="355"/>
    </location>
</feature>
<dbReference type="RefSeq" id="WP_231061789.1">
    <property type="nucleotide sequence ID" value="NZ_JAJNOR010000001.1"/>
</dbReference>
<reference evidence="2 3" key="1">
    <citation type="submission" date="2021-11" db="EMBL/GenBank/DDBJ databases">
        <title>Lacrimispora sp. nov. NSJ-141 isolated from human feces.</title>
        <authorList>
            <person name="Abdugheni R."/>
        </authorList>
    </citation>
    <scope>NUCLEOTIDE SEQUENCE [LARGE SCALE GENOMIC DNA]</scope>
    <source>
        <strain evidence="2 3">NSJ-141</strain>
    </source>
</reference>